<comment type="similarity">
    <text evidence="2">Belongs to the TMEM175 family.</text>
</comment>
<name>A0ABS9VIS9_9SPHN</name>
<dbReference type="EMBL" id="JAKZHW010000001">
    <property type="protein sequence ID" value="MCH8614877.1"/>
    <property type="molecule type" value="Genomic_DNA"/>
</dbReference>
<evidence type="ECO:0000256" key="2">
    <source>
        <dbReference type="ARBA" id="ARBA00006920"/>
    </source>
</evidence>
<keyword evidence="15" id="KW-1185">Reference proteome</keyword>
<feature type="transmembrane region" description="Helical" evidence="13">
    <location>
        <begin position="20"/>
        <end position="36"/>
    </location>
</feature>
<evidence type="ECO:0000256" key="7">
    <source>
        <dbReference type="ARBA" id="ARBA00022958"/>
    </source>
</evidence>
<keyword evidence="6" id="KW-0631">Potassium channel</keyword>
<evidence type="ECO:0000256" key="9">
    <source>
        <dbReference type="ARBA" id="ARBA00023065"/>
    </source>
</evidence>
<dbReference type="Proteomes" id="UP001203058">
    <property type="component" value="Unassembled WGS sequence"/>
</dbReference>
<evidence type="ECO:0000256" key="10">
    <source>
        <dbReference type="ARBA" id="ARBA00023136"/>
    </source>
</evidence>
<evidence type="ECO:0000256" key="13">
    <source>
        <dbReference type="SAM" id="Phobius"/>
    </source>
</evidence>
<dbReference type="InterPro" id="IPR010617">
    <property type="entry name" value="TMEM175-like"/>
</dbReference>
<comment type="catalytic activity">
    <reaction evidence="12">
        <text>K(+)(in) = K(+)(out)</text>
        <dbReference type="Rhea" id="RHEA:29463"/>
        <dbReference type="ChEBI" id="CHEBI:29103"/>
    </reaction>
</comment>
<evidence type="ECO:0000256" key="1">
    <source>
        <dbReference type="ARBA" id="ARBA00004141"/>
    </source>
</evidence>
<proteinExistence type="inferred from homology"/>
<organism evidence="14 15">
    <name type="scientific">Sphingomonas telluris</name>
    <dbReference type="NCBI Taxonomy" id="2907998"/>
    <lineage>
        <taxon>Bacteria</taxon>
        <taxon>Pseudomonadati</taxon>
        <taxon>Pseudomonadota</taxon>
        <taxon>Alphaproteobacteria</taxon>
        <taxon>Sphingomonadales</taxon>
        <taxon>Sphingomonadaceae</taxon>
        <taxon>Sphingomonas</taxon>
    </lineage>
</organism>
<feature type="transmembrane region" description="Helical" evidence="13">
    <location>
        <begin position="170"/>
        <end position="201"/>
    </location>
</feature>
<evidence type="ECO:0000256" key="11">
    <source>
        <dbReference type="ARBA" id="ARBA00023303"/>
    </source>
</evidence>
<keyword evidence="9" id="KW-0406">Ion transport</keyword>
<gene>
    <name evidence="14" type="ORF">LZ016_01990</name>
</gene>
<evidence type="ECO:0000256" key="4">
    <source>
        <dbReference type="ARBA" id="ARBA00022538"/>
    </source>
</evidence>
<keyword evidence="10 13" id="KW-0472">Membrane</keyword>
<evidence type="ECO:0000256" key="6">
    <source>
        <dbReference type="ARBA" id="ARBA00022826"/>
    </source>
</evidence>
<comment type="caution">
    <text evidence="14">The sequence shown here is derived from an EMBL/GenBank/DDBJ whole genome shotgun (WGS) entry which is preliminary data.</text>
</comment>
<feature type="transmembrane region" description="Helical" evidence="13">
    <location>
        <begin position="95"/>
        <end position="113"/>
    </location>
</feature>
<keyword evidence="4" id="KW-0633">Potassium transport</keyword>
<accession>A0ABS9VIS9</accession>
<comment type="subcellular location">
    <subcellularLocation>
        <location evidence="1">Membrane</location>
        <topology evidence="1">Multi-pass membrane protein</topology>
    </subcellularLocation>
</comment>
<dbReference type="RefSeq" id="WP_241445504.1">
    <property type="nucleotide sequence ID" value="NZ_JAKZHW010000001.1"/>
</dbReference>
<keyword evidence="5 13" id="KW-0812">Transmembrane</keyword>
<feature type="transmembrane region" description="Helical" evidence="13">
    <location>
        <begin position="125"/>
        <end position="144"/>
    </location>
</feature>
<evidence type="ECO:0000313" key="15">
    <source>
        <dbReference type="Proteomes" id="UP001203058"/>
    </source>
</evidence>
<sequence length="222" mass="24637">MLRTLGAVRGLRRLEGFSDAVFAIALTLLVVEIQPPGSPDGPAVGPSLWLAIAAQWREHLAVLVCFLAIGVYWLQHHHVGRIYVHSDHAFGAINLGFLMGVMSIPYPVRIWAYNVGTQHEAEASLVLTIGLMVPALFWMGKWLYGRPRTIMDERLAPDFLRQMTWRYSTAALLTVAAVPLALVAPRAAVVLTLSVLLYFLLPQPSPRYRPGMEPEETKVSTE</sequence>
<keyword evidence="8 13" id="KW-1133">Transmembrane helix</keyword>
<keyword evidence="11" id="KW-0407">Ion channel</keyword>
<reference evidence="14 15" key="1">
    <citation type="submission" date="2022-03" db="EMBL/GenBank/DDBJ databases">
        <authorList>
            <person name="Jo J.-H."/>
            <person name="Im W.-T."/>
        </authorList>
    </citation>
    <scope>NUCLEOTIDE SEQUENCE [LARGE SCALE GENOMIC DNA]</scope>
    <source>
        <strain evidence="14 15">SM33</strain>
    </source>
</reference>
<feature type="transmembrane region" description="Helical" evidence="13">
    <location>
        <begin position="56"/>
        <end position="74"/>
    </location>
</feature>
<keyword evidence="7" id="KW-0630">Potassium</keyword>
<evidence type="ECO:0000256" key="12">
    <source>
        <dbReference type="ARBA" id="ARBA00034430"/>
    </source>
</evidence>
<keyword evidence="3" id="KW-0813">Transport</keyword>
<dbReference type="Pfam" id="PF06736">
    <property type="entry name" value="TMEM175"/>
    <property type="match status" value="1"/>
</dbReference>
<protein>
    <submittedName>
        <fullName evidence="14">DUF1211 domain-containing protein</fullName>
    </submittedName>
</protein>
<evidence type="ECO:0000256" key="8">
    <source>
        <dbReference type="ARBA" id="ARBA00022989"/>
    </source>
</evidence>
<evidence type="ECO:0000313" key="14">
    <source>
        <dbReference type="EMBL" id="MCH8614877.1"/>
    </source>
</evidence>
<evidence type="ECO:0000256" key="5">
    <source>
        <dbReference type="ARBA" id="ARBA00022692"/>
    </source>
</evidence>
<evidence type="ECO:0000256" key="3">
    <source>
        <dbReference type="ARBA" id="ARBA00022448"/>
    </source>
</evidence>